<evidence type="ECO:0000256" key="1">
    <source>
        <dbReference type="SAM" id="MobiDB-lite"/>
    </source>
</evidence>
<keyword evidence="2" id="KW-0732">Signal</keyword>
<name>A0A1R4GDQ8_9MICC</name>
<evidence type="ECO:0000313" key="3">
    <source>
        <dbReference type="EMBL" id="SJM66092.1"/>
    </source>
</evidence>
<keyword evidence="4" id="KW-1185">Reference proteome</keyword>
<proteinExistence type="predicted"/>
<accession>A0A1R4GDQ8</accession>
<evidence type="ECO:0000313" key="4">
    <source>
        <dbReference type="Proteomes" id="UP000195913"/>
    </source>
</evidence>
<evidence type="ECO:0008006" key="5">
    <source>
        <dbReference type="Google" id="ProtNLM"/>
    </source>
</evidence>
<evidence type="ECO:0000256" key="2">
    <source>
        <dbReference type="SAM" id="SignalP"/>
    </source>
</evidence>
<protein>
    <recommendedName>
        <fullName evidence="5">Lipoprotein</fullName>
    </recommendedName>
</protein>
<dbReference type="PROSITE" id="PS51257">
    <property type="entry name" value="PROKAR_LIPOPROTEIN"/>
    <property type="match status" value="1"/>
</dbReference>
<dbReference type="Proteomes" id="UP000195913">
    <property type="component" value="Unassembled WGS sequence"/>
</dbReference>
<reference evidence="3 4" key="1">
    <citation type="submission" date="2017-02" db="EMBL/GenBank/DDBJ databases">
        <authorList>
            <person name="Peterson S.W."/>
        </authorList>
    </citation>
    <scope>NUCLEOTIDE SEQUENCE [LARGE SCALE GENOMIC DNA]</scope>
    <source>
        <strain evidence="3 4">B Ar 00.02</strain>
    </source>
</reference>
<dbReference type="EMBL" id="FUHW01000033">
    <property type="protein sequence ID" value="SJM66092.1"/>
    <property type="molecule type" value="Genomic_DNA"/>
</dbReference>
<gene>
    <name evidence="3" type="ORF">FM101_09645</name>
</gene>
<feature type="signal peptide" evidence="2">
    <location>
        <begin position="1"/>
        <end position="27"/>
    </location>
</feature>
<feature type="region of interest" description="Disordered" evidence="1">
    <location>
        <begin position="21"/>
        <end position="84"/>
    </location>
</feature>
<dbReference type="RefSeq" id="WP_086998880.1">
    <property type="nucleotide sequence ID" value="NZ_FUHW01000033.1"/>
</dbReference>
<organism evidence="3 4">
    <name type="scientific">Arthrobacter rhombi</name>
    <dbReference type="NCBI Taxonomy" id="71253"/>
    <lineage>
        <taxon>Bacteria</taxon>
        <taxon>Bacillati</taxon>
        <taxon>Actinomycetota</taxon>
        <taxon>Actinomycetes</taxon>
        <taxon>Micrococcales</taxon>
        <taxon>Micrococcaceae</taxon>
        <taxon>Arthrobacter</taxon>
    </lineage>
</organism>
<feature type="compositionally biased region" description="Low complexity" evidence="1">
    <location>
        <begin position="21"/>
        <end position="75"/>
    </location>
</feature>
<sequence>MSKKPLYLTIPLAAALALTGCSGSADSASDDSPAAASSSTPGAAGEASTSAPAANAQSSSAPPAQSAESGSSPAAKGSDAGNGAALSDTQLKKAVTDFFDEDPGAQILSGKTLRAQAGAAGAMVEGMKISPEKCNSAQGIDIESELKKNNIAVGTYPNPEDPMQSISITIMSAGDPAETQATFDEGIDALDDCQQMDVELMGIKTKMKMEEAKVTTKAPSSVALRTVITVQGTEIPGSNVSLLDDGLQVQLQVQGKEADQKAMQNIADEAQRVLDSLKSA</sequence>
<feature type="chain" id="PRO_5010229151" description="Lipoprotein" evidence="2">
    <location>
        <begin position="28"/>
        <end position="280"/>
    </location>
</feature>
<dbReference type="AlphaFoldDB" id="A0A1R4GDQ8"/>